<evidence type="ECO:0000313" key="2">
    <source>
        <dbReference type="Proteomes" id="UP000298263"/>
    </source>
</evidence>
<gene>
    <name evidence="1" type="ORF">EHQ69_04535</name>
</gene>
<protein>
    <submittedName>
        <fullName evidence="1">Uncharacterized protein</fullName>
    </submittedName>
</protein>
<keyword evidence="2" id="KW-1185">Reference proteome</keyword>
<accession>A0A4Z1A6U6</accession>
<dbReference type="Proteomes" id="UP000298263">
    <property type="component" value="Unassembled WGS sequence"/>
</dbReference>
<organism evidence="1 2">
    <name type="scientific">Leptospira congkakensis</name>
    <dbReference type="NCBI Taxonomy" id="2484932"/>
    <lineage>
        <taxon>Bacteria</taxon>
        <taxon>Pseudomonadati</taxon>
        <taxon>Spirochaetota</taxon>
        <taxon>Spirochaetia</taxon>
        <taxon>Leptospirales</taxon>
        <taxon>Leptospiraceae</taxon>
        <taxon>Leptospira</taxon>
    </lineage>
</organism>
<dbReference type="RefSeq" id="WP_135588146.1">
    <property type="nucleotide sequence ID" value="NZ_RQGO01000019.1"/>
</dbReference>
<proteinExistence type="predicted"/>
<dbReference type="AlphaFoldDB" id="A0A4Z1A6U6"/>
<sequence>MILEKQERNNWERKVRFCLVNAVQEKSKEGTNHLEHSFWICKWLYNKPRFCEKDFVAKIYNQRR</sequence>
<comment type="caution">
    <text evidence="1">The sequence shown here is derived from an EMBL/GenBank/DDBJ whole genome shotgun (WGS) entry which is preliminary data.</text>
</comment>
<name>A0A4Z1A6U6_9LEPT</name>
<evidence type="ECO:0000313" key="1">
    <source>
        <dbReference type="EMBL" id="TGL93754.1"/>
    </source>
</evidence>
<dbReference type="EMBL" id="RQGP01000010">
    <property type="protein sequence ID" value="TGL93754.1"/>
    <property type="molecule type" value="Genomic_DNA"/>
</dbReference>
<reference evidence="1" key="1">
    <citation type="journal article" date="2019" name="PLoS Negl. Trop. Dis.">
        <title>Revisiting the worldwide diversity of Leptospira species in the environment.</title>
        <authorList>
            <person name="Vincent A.T."/>
            <person name="Schiettekatte O."/>
            <person name="Bourhy P."/>
            <person name="Veyrier F.J."/>
            <person name="Picardeau M."/>
        </authorList>
    </citation>
    <scope>NUCLEOTIDE SEQUENCE [LARGE SCALE GENOMIC DNA]</scope>
    <source>
        <strain evidence="1">201702422</strain>
    </source>
</reference>